<dbReference type="EMBL" id="VZQZ01000002">
    <property type="protein sequence ID" value="KAB0666808.1"/>
    <property type="molecule type" value="Genomic_DNA"/>
</dbReference>
<name>A0A7J4ZTN7_9BACT</name>
<dbReference type="RefSeq" id="WP_151127542.1">
    <property type="nucleotide sequence ID" value="NZ_VZQZ01000002.1"/>
</dbReference>
<gene>
    <name evidence="2" type="ORF">F6V25_05175</name>
</gene>
<accession>A0A7J4ZTN7</accession>
<proteinExistence type="predicted"/>
<feature type="transmembrane region" description="Helical" evidence="1">
    <location>
        <begin position="23"/>
        <end position="46"/>
    </location>
</feature>
<protein>
    <recommendedName>
        <fullName evidence="4">DUF2523 domain-containing protein</fullName>
    </recommendedName>
</protein>
<dbReference type="Proteomes" id="UP000420562">
    <property type="component" value="Unassembled WGS sequence"/>
</dbReference>
<evidence type="ECO:0000256" key="1">
    <source>
        <dbReference type="SAM" id="Phobius"/>
    </source>
</evidence>
<evidence type="ECO:0000313" key="2">
    <source>
        <dbReference type="EMBL" id="KAB0666808.1"/>
    </source>
</evidence>
<keyword evidence="3" id="KW-1185">Reference proteome</keyword>
<keyword evidence="1" id="KW-0812">Transmembrane</keyword>
<sequence length="113" mass="12312">MQVLLTFLGSVLGKIFTDGVIKWIAVKTLSVFLFTTVVPIILNNFLYDIIEIVLNFATSQIGSSGSLNGAMSFDGLLGWFVTVFRVPECLSVLISALVLRVILSMIPFVRLAG</sequence>
<dbReference type="AlphaFoldDB" id="A0A7J4ZTN7"/>
<feature type="transmembrane region" description="Helical" evidence="1">
    <location>
        <begin position="92"/>
        <end position="112"/>
    </location>
</feature>
<evidence type="ECO:0008006" key="4">
    <source>
        <dbReference type="Google" id="ProtNLM"/>
    </source>
</evidence>
<comment type="caution">
    <text evidence="2">The sequence shown here is derived from an EMBL/GenBank/DDBJ whole genome shotgun (WGS) entry which is preliminary data.</text>
</comment>
<keyword evidence="1" id="KW-0472">Membrane</keyword>
<keyword evidence="1" id="KW-1133">Transmembrane helix</keyword>
<organism evidence="2 3">
    <name type="scientific">Oryzomonas japonica</name>
    <dbReference type="NCBI Taxonomy" id="2603858"/>
    <lineage>
        <taxon>Bacteria</taxon>
        <taxon>Pseudomonadati</taxon>
        <taxon>Thermodesulfobacteriota</taxon>
        <taxon>Desulfuromonadia</taxon>
        <taxon>Geobacterales</taxon>
        <taxon>Geobacteraceae</taxon>
        <taxon>Oryzomonas</taxon>
    </lineage>
</organism>
<evidence type="ECO:0000313" key="3">
    <source>
        <dbReference type="Proteomes" id="UP000420562"/>
    </source>
</evidence>
<reference evidence="2 3" key="1">
    <citation type="submission" date="2019-09" db="EMBL/GenBank/DDBJ databases">
        <title>Geobacter sp. Red96, a novel strain isolated from paddy soil.</title>
        <authorList>
            <person name="Xu Z."/>
            <person name="Masuda Y."/>
            <person name="Itoh H."/>
            <person name="Senoo K."/>
        </authorList>
    </citation>
    <scope>NUCLEOTIDE SEQUENCE [LARGE SCALE GENOMIC DNA]</scope>
    <source>
        <strain evidence="2 3">Red96</strain>
    </source>
</reference>